<evidence type="ECO:0000313" key="2">
    <source>
        <dbReference type="EMBL" id="EFJ39666.1"/>
    </source>
</evidence>
<name>D8UKT2_VOLCA</name>
<evidence type="ECO:0000256" key="1">
    <source>
        <dbReference type="SAM" id="MobiDB-lite"/>
    </source>
</evidence>
<feature type="region of interest" description="Disordered" evidence="1">
    <location>
        <begin position="466"/>
        <end position="523"/>
    </location>
</feature>
<dbReference type="InParanoid" id="D8UKT2"/>
<dbReference type="GeneID" id="9626242"/>
<feature type="compositionally biased region" description="Basic and acidic residues" evidence="1">
    <location>
        <begin position="507"/>
        <end position="518"/>
    </location>
</feature>
<protein>
    <submittedName>
        <fullName evidence="2">Uncharacterized protein</fullName>
    </submittedName>
</protein>
<organism evidence="3">
    <name type="scientific">Volvox carteri f. nagariensis</name>
    <dbReference type="NCBI Taxonomy" id="3068"/>
    <lineage>
        <taxon>Eukaryota</taxon>
        <taxon>Viridiplantae</taxon>
        <taxon>Chlorophyta</taxon>
        <taxon>core chlorophytes</taxon>
        <taxon>Chlorophyceae</taxon>
        <taxon>CS clade</taxon>
        <taxon>Chlamydomonadales</taxon>
        <taxon>Volvocaceae</taxon>
        <taxon>Volvox</taxon>
    </lineage>
</organism>
<proteinExistence type="predicted"/>
<feature type="region of interest" description="Disordered" evidence="1">
    <location>
        <begin position="656"/>
        <end position="680"/>
    </location>
</feature>
<accession>D8UKT2</accession>
<feature type="compositionally biased region" description="Basic and acidic residues" evidence="1">
    <location>
        <begin position="92"/>
        <end position="101"/>
    </location>
</feature>
<feature type="region of interest" description="Disordered" evidence="1">
    <location>
        <begin position="1"/>
        <end position="127"/>
    </location>
</feature>
<dbReference type="Proteomes" id="UP000001058">
    <property type="component" value="Unassembled WGS sequence"/>
</dbReference>
<feature type="compositionally biased region" description="Basic and acidic residues" evidence="1">
    <location>
        <begin position="50"/>
        <end position="62"/>
    </location>
</feature>
<dbReference type="RefSeq" id="XP_002959267.1">
    <property type="nucleotide sequence ID" value="XM_002959221.1"/>
</dbReference>
<sequence length="721" mass="77877">MQETRGMEAVRGAGRPKKSRHAQAQTTEVPGRAARLPGPVKVTLLKRKARPWERRKIDRELPEQSVSSSSGESASSSDEDRQPGRTTRARRAASEDIRQARAEGSSAAGRQAERDIQSESRGQVGQQVDWRALGKTLAAKHGDKATSLRGTLESNAASDPGAIVALRIEEFLGSEDGRQLFVGRRKELMAIGLADALEQFVLASRAGSLRWIHESLEARLRRGLTPLIEEIADLLAAAFRTAAGTYPGASPDFGRKCTVPQLMTTACQKASDAARVPDVQEWSQRMAEALCAPGWGAAVVEECEKIQPQLPVEGIPLWRVFLAALRSKFSCSDTGAQFSAQELRQGLFPAAVSLVRLTIAAKAALAETELIAVDKRRDGAREQYTRPRYTPSLPGGEGPQSFGGVYRVPSGTQWAEGPRGAPAGDMYGGRPVFNTWGEPGCSPAPYPPQGEAPSYATAWRGTQAADNRVRGPQGPTGWVPPAPSGLASTAAGPVPRGFPPPAPPPFRDSRTREGDRPRATQRPLNWDPLKARLQAVQPGSQRTDAELRKVTQENKLCFHYAAAGFTPGACPLLAEGRECRWRHTPPEGVADTITLFVQPARGAPGGGPSMVGIQREDSDGAKEMETERVEWWAADIVDLSTDPLARMEAVQLLKGSRKARDNPFHSTGAGTPVSPQTPRVPGEPPFHQIRNNGHRIAALRDPLTLVHLVDGEQGGRERRPH</sequence>
<feature type="compositionally biased region" description="Low complexity" evidence="1">
    <location>
        <begin position="65"/>
        <end position="76"/>
    </location>
</feature>
<feature type="compositionally biased region" description="Pro residues" evidence="1">
    <location>
        <begin position="496"/>
        <end position="506"/>
    </location>
</feature>
<gene>
    <name evidence="2" type="ORF">VOLCADRAFT_108540</name>
</gene>
<feature type="compositionally biased region" description="Polar residues" evidence="1">
    <location>
        <begin position="664"/>
        <end position="677"/>
    </location>
</feature>
<dbReference type="KEGG" id="vcn:VOLCADRAFT_108540"/>
<dbReference type="EMBL" id="GL378459">
    <property type="protein sequence ID" value="EFJ39666.1"/>
    <property type="molecule type" value="Genomic_DNA"/>
</dbReference>
<reference evidence="2 3" key="1">
    <citation type="journal article" date="2010" name="Science">
        <title>Genomic analysis of organismal complexity in the multicellular green alga Volvox carteri.</title>
        <authorList>
            <person name="Prochnik S.E."/>
            <person name="Umen J."/>
            <person name="Nedelcu A.M."/>
            <person name="Hallmann A."/>
            <person name="Miller S.M."/>
            <person name="Nishii I."/>
            <person name="Ferris P."/>
            <person name="Kuo A."/>
            <person name="Mitros T."/>
            <person name="Fritz-Laylin L.K."/>
            <person name="Hellsten U."/>
            <person name="Chapman J."/>
            <person name="Simakov O."/>
            <person name="Rensing S.A."/>
            <person name="Terry A."/>
            <person name="Pangilinan J."/>
            <person name="Kapitonov V."/>
            <person name="Jurka J."/>
            <person name="Salamov A."/>
            <person name="Shapiro H."/>
            <person name="Schmutz J."/>
            <person name="Grimwood J."/>
            <person name="Lindquist E."/>
            <person name="Lucas S."/>
            <person name="Grigoriev I.V."/>
            <person name="Schmitt R."/>
            <person name="Kirk D."/>
            <person name="Rokhsar D.S."/>
        </authorList>
    </citation>
    <scope>NUCLEOTIDE SEQUENCE [LARGE SCALE GENOMIC DNA]</scope>
    <source>
        <strain evidence="3">f. Nagariensis / Eve</strain>
    </source>
</reference>
<dbReference type="AlphaFoldDB" id="D8UKT2"/>
<keyword evidence="3" id="KW-1185">Reference proteome</keyword>
<evidence type="ECO:0000313" key="3">
    <source>
        <dbReference type="Proteomes" id="UP000001058"/>
    </source>
</evidence>